<evidence type="ECO:0000313" key="1">
    <source>
        <dbReference type="EMBL" id="WGV17080.1"/>
    </source>
</evidence>
<reference evidence="1 2" key="1">
    <citation type="submission" date="2023-04" db="EMBL/GenBank/DDBJ databases">
        <title>YMD61, complete Genome.</title>
        <authorList>
            <person name="Zhang J."/>
        </authorList>
    </citation>
    <scope>NUCLEOTIDE SEQUENCE [LARGE SCALE GENOMIC DNA]</scope>
    <source>
        <strain evidence="1 2">YMD61</strain>
    </source>
</reference>
<keyword evidence="2" id="KW-1185">Reference proteome</keyword>
<accession>A0ABY8Q9X1</accession>
<evidence type="ECO:0000313" key="2">
    <source>
        <dbReference type="Proteomes" id="UP001230978"/>
    </source>
</evidence>
<gene>
    <name evidence="1" type="ORF">QF092_04550</name>
</gene>
<dbReference type="EMBL" id="CP124535">
    <property type="protein sequence ID" value="WGV17080.1"/>
    <property type="molecule type" value="Genomic_DNA"/>
</dbReference>
<sequence>MQERDGRAAGRQGTEALDHALGVMDRAARDLATALAGVMANHGDGAGRARRAVIELQMALGVVLEERVRVDRLRNEVAGVVGGRALDLDAARVEIGRRLARLRDAGNGE</sequence>
<protein>
    <submittedName>
        <fullName evidence="1">Uncharacterized protein</fullName>
    </submittedName>
</protein>
<name>A0ABY8Q9X1_9RHOB</name>
<organism evidence="1 2">
    <name type="scientific">Fuscovulum ytuae</name>
    <dbReference type="NCBI Taxonomy" id="3042299"/>
    <lineage>
        <taxon>Bacteria</taxon>
        <taxon>Pseudomonadati</taxon>
        <taxon>Pseudomonadota</taxon>
        <taxon>Alphaproteobacteria</taxon>
        <taxon>Rhodobacterales</taxon>
        <taxon>Paracoccaceae</taxon>
        <taxon>Fuscovulum</taxon>
    </lineage>
</organism>
<dbReference type="Proteomes" id="UP001230978">
    <property type="component" value="Chromosome"/>
</dbReference>
<dbReference type="RefSeq" id="WP_281468036.1">
    <property type="nucleotide sequence ID" value="NZ_CP124535.1"/>
</dbReference>
<proteinExistence type="predicted"/>